<evidence type="ECO:0000313" key="3">
    <source>
        <dbReference type="EMBL" id="MVT45066.1"/>
    </source>
</evidence>
<dbReference type="Gene3D" id="3.40.50.300">
    <property type="entry name" value="P-loop containing nucleotide triphosphate hydrolases"/>
    <property type="match status" value="2"/>
</dbReference>
<dbReference type="Proteomes" id="UP000468388">
    <property type="component" value="Unassembled WGS sequence"/>
</dbReference>
<dbReference type="Pfam" id="PF13476">
    <property type="entry name" value="AAA_23"/>
    <property type="match status" value="1"/>
</dbReference>
<dbReference type="AlphaFoldDB" id="A0A6N8JL15"/>
<dbReference type="SUPFAM" id="SSF52540">
    <property type="entry name" value="P-loop containing nucleoside triphosphate hydrolases"/>
    <property type="match status" value="1"/>
</dbReference>
<keyword evidence="4" id="KW-1185">Reference proteome</keyword>
<name>A0A6N8JL15_9BACT</name>
<reference evidence="3 4" key="1">
    <citation type="submission" date="2019-12" db="EMBL/GenBank/DDBJ databases">
        <title>The draft genomic sequence of strain Chitinophaga oryziterrae JCM 16595.</title>
        <authorList>
            <person name="Zhang X."/>
        </authorList>
    </citation>
    <scope>NUCLEOTIDE SEQUENCE [LARGE SCALE GENOMIC DNA]</scope>
    <source>
        <strain evidence="3 4">JCM 16595</strain>
    </source>
</reference>
<gene>
    <name evidence="3" type="ORF">GO495_31050</name>
</gene>
<accession>A0A6N8JL15</accession>
<feature type="domain" description="Rad50/SbcC-type AAA" evidence="2">
    <location>
        <begin position="5"/>
        <end position="251"/>
    </location>
</feature>
<dbReference type="PANTHER" id="PTHR32114:SF2">
    <property type="entry name" value="ABC TRANSPORTER ABCH.3"/>
    <property type="match status" value="1"/>
</dbReference>
<dbReference type="InterPro" id="IPR027417">
    <property type="entry name" value="P-loop_NTPase"/>
</dbReference>
<dbReference type="OrthoDB" id="7029750at2"/>
<feature type="coiled-coil region" evidence="1">
    <location>
        <begin position="347"/>
        <end position="395"/>
    </location>
</feature>
<feature type="coiled-coil region" evidence="1">
    <location>
        <begin position="855"/>
        <end position="882"/>
    </location>
</feature>
<sequence>MKFKKIEISAFRIYDNPKDATFDFSLSDNEVADFISIYAPNGFGKTSFYDAVEWCMTNNIQRFWQNREITEDAINAQNNFHDGQLKIFQNTDSKLETFVNILDENNTPFQRTLHTRAKSDAKYVKEPDRKNFSTVILSQEWVSAFLKETNGIERYKIFMSNPELQNLAEYFKNLKVLVGLCNKNIVFFENNILDRERHILNDQNSNLLEQINSTISVLESLGQIISPPSLDMDESQVLHFKNNITDARNQIKTDFLEQQIAYLQTAKTGADEVIGIDGYYDHIASRSYLNKELEIIQFLIDQFKQLDTFQIERESVQEQRRKTLLSLEELSTLRSTFPEYKRIEILLSKTLSSLRNLESERSELQSTQNNQKQLFNDEKEKIDVLSKRIEAINADILNVPNIELAIRIAHDNLAFFYSGTEQIDAQISDISLVNVELLNKIQEYNETVKTPLKNGEFEKINRVLIDESNNNRLDKLVELNKKHQDIIQVLENVDQKVTEFESMNSILKEVLSKGLDLINENKLSDCPLCSQKYTSYSELLEKVTTNKLIEETIANLLSDQALLKQNLEENKKGIAENTQYLNNNITQKTTVLASFVQNNSHQISGLKADRDIINLFINENVTAIINNRLTLDHKTPDDFITYLNTSLTELTHTVSESKNLRDIIDKRLGGIEIDLGMNQNTINRIEKELEDLKGNNNYKSVSDWFFFEEPQKEISEQILIDRILNFESLFLDYDTKLRNTDENIKVLTQQLESISRENIIQSQIQEKEQLLLTNNIIKRYTDFLNSNLNISNIPEIKHDLITILSTKIRERQEELSRTERIHEQFEKLENYTENLIPFLRIAKLKEQNYIDEVEIRLINKMKVELEDEWNKAKEELDGKLKQFFYLDLINTIYNKIDPHPTYKKVDFHVDLDAEDPKLDIFVKDESLDVDKPYVPNLYFSTAQINILSLSIFLASALNSREYKCIFIDDPIQSLDSINILSTIDLLRSIVINHGRQIVLSTHDENFHKLLARKIPSEFFKSKFIELETFGKVKQTSQAMSQ</sequence>
<dbReference type="EMBL" id="WRXO01000015">
    <property type="protein sequence ID" value="MVT45066.1"/>
    <property type="molecule type" value="Genomic_DNA"/>
</dbReference>
<keyword evidence="1" id="KW-0175">Coiled coil</keyword>
<dbReference type="InterPro" id="IPR038729">
    <property type="entry name" value="Rad50/SbcC_AAA"/>
</dbReference>
<dbReference type="RefSeq" id="WP_157303851.1">
    <property type="nucleotide sequence ID" value="NZ_BAAAZB010000018.1"/>
</dbReference>
<evidence type="ECO:0000256" key="1">
    <source>
        <dbReference type="SAM" id="Coils"/>
    </source>
</evidence>
<organism evidence="3 4">
    <name type="scientific">Chitinophaga oryziterrae</name>
    <dbReference type="NCBI Taxonomy" id="1031224"/>
    <lineage>
        <taxon>Bacteria</taxon>
        <taxon>Pseudomonadati</taxon>
        <taxon>Bacteroidota</taxon>
        <taxon>Chitinophagia</taxon>
        <taxon>Chitinophagales</taxon>
        <taxon>Chitinophagaceae</taxon>
        <taxon>Chitinophaga</taxon>
    </lineage>
</organism>
<protein>
    <recommendedName>
        <fullName evidence="2">Rad50/SbcC-type AAA domain-containing protein</fullName>
    </recommendedName>
</protein>
<dbReference type="PANTHER" id="PTHR32114">
    <property type="entry name" value="ABC TRANSPORTER ABCH.3"/>
    <property type="match status" value="1"/>
</dbReference>
<evidence type="ECO:0000313" key="4">
    <source>
        <dbReference type="Proteomes" id="UP000468388"/>
    </source>
</evidence>
<dbReference type="GO" id="GO:0006302">
    <property type="term" value="P:double-strand break repair"/>
    <property type="evidence" value="ECO:0007669"/>
    <property type="project" value="InterPro"/>
</dbReference>
<evidence type="ECO:0000259" key="2">
    <source>
        <dbReference type="Pfam" id="PF13476"/>
    </source>
</evidence>
<comment type="caution">
    <text evidence="3">The sequence shown here is derived from an EMBL/GenBank/DDBJ whole genome shotgun (WGS) entry which is preliminary data.</text>
</comment>
<dbReference type="GO" id="GO:0016887">
    <property type="term" value="F:ATP hydrolysis activity"/>
    <property type="evidence" value="ECO:0007669"/>
    <property type="project" value="InterPro"/>
</dbReference>
<proteinExistence type="predicted"/>